<proteinExistence type="predicted"/>
<reference evidence="2" key="2">
    <citation type="journal article" date="2016" name="Fungal Biol.">
        <title>Ochratoxin A production by Penicillium thymicola.</title>
        <authorList>
            <person name="Nguyen H.D.T."/>
            <person name="McMullin D.R."/>
            <person name="Ponomareva E."/>
            <person name="Riley R."/>
            <person name="Pomraning K.R."/>
            <person name="Baker S.E."/>
            <person name="Seifert K.A."/>
        </authorList>
    </citation>
    <scope>NUCLEOTIDE SEQUENCE</scope>
    <source>
        <strain evidence="2">DAOM 180753</strain>
    </source>
</reference>
<feature type="compositionally biased region" description="Polar residues" evidence="1">
    <location>
        <begin position="1"/>
        <end position="14"/>
    </location>
</feature>
<comment type="caution">
    <text evidence="2">The sequence shown here is derived from an EMBL/GenBank/DDBJ whole genome shotgun (WGS) entry which is preliminary data.</text>
</comment>
<evidence type="ECO:0000313" key="3">
    <source>
        <dbReference type="Proteomes" id="UP001227192"/>
    </source>
</evidence>
<evidence type="ECO:0000313" key="2">
    <source>
        <dbReference type="EMBL" id="KAJ9488685.1"/>
    </source>
</evidence>
<reference evidence="2" key="1">
    <citation type="submission" date="2015-06" db="EMBL/GenBank/DDBJ databases">
        <authorList>
            <person name="Nguyen H."/>
        </authorList>
    </citation>
    <scope>NUCLEOTIDE SEQUENCE</scope>
    <source>
        <strain evidence="2">DAOM 180753</strain>
    </source>
</reference>
<dbReference type="AlphaFoldDB" id="A0AAI9X9C4"/>
<organism evidence="2 3">
    <name type="scientific">Penicillium thymicola</name>
    <dbReference type="NCBI Taxonomy" id="293382"/>
    <lineage>
        <taxon>Eukaryota</taxon>
        <taxon>Fungi</taxon>
        <taxon>Dikarya</taxon>
        <taxon>Ascomycota</taxon>
        <taxon>Pezizomycotina</taxon>
        <taxon>Eurotiomycetes</taxon>
        <taxon>Eurotiomycetidae</taxon>
        <taxon>Eurotiales</taxon>
        <taxon>Aspergillaceae</taxon>
        <taxon>Penicillium</taxon>
    </lineage>
</organism>
<sequence>MTNSQENITSTLDSSLYPEMDESACDPSVYDDSIEELRNQLQEDPVEQPRGIEPTPDDTDDLEEEDAEENDISRKGIEHALSIAHNAEQHAKDVEEMLGYLGCRMEKSLLTSWEMFLSLHVVDKDLMIQLIDFSHEIKVKHDCKFKSDDLDSIRNIPRNSSHSQDSDIDTRWDVFVEGLTRISNDVIISPTLTKPTGNLRAPPTILWNYPSWDKSPSSLGAGRR</sequence>
<accession>A0AAI9X9C4</accession>
<dbReference type="EMBL" id="LACB01000109">
    <property type="protein sequence ID" value="KAJ9488685.1"/>
    <property type="molecule type" value="Genomic_DNA"/>
</dbReference>
<feature type="compositionally biased region" description="Acidic residues" evidence="1">
    <location>
        <begin position="55"/>
        <end position="70"/>
    </location>
</feature>
<gene>
    <name evidence="2" type="ORF">VN97_g4615</name>
</gene>
<keyword evidence="3" id="KW-1185">Reference proteome</keyword>
<dbReference type="Proteomes" id="UP001227192">
    <property type="component" value="Unassembled WGS sequence"/>
</dbReference>
<evidence type="ECO:0000256" key="1">
    <source>
        <dbReference type="SAM" id="MobiDB-lite"/>
    </source>
</evidence>
<protein>
    <submittedName>
        <fullName evidence="2">Uncharacterized protein</fullName>
    </submittedName>
</protein>
<name>A0AAI9X9C4_PENTH</name>
<feature type="region of interest" description="Disordered" evidence="1">
    <location>
        <begin position="1"/>
        <end position="71"/>
    </location>
</feature>